<gene>
    <name evidence="1" type="ORF">VB248_03485</name>
</gene>
<protein>
    <submittedName>
        <fullName evidence="1">Uncharacterized protein</fullName>
    </submittedName>
</protein>
<name>A0ABU5Q5T2_9BACT</name>
<sequence>MITTVVGKTFLEAYNQKYQTQKTPKEFFEEVYFELFYNHSKYMQWVNNSPMVQGITSSDNNIYGREIGKAKLKNTEEVVRIKSQLAIQFGENRVLEKTDKSKDKIVFLEINDEIQRRERLAKFHEKVDTEDPDGSFVLGYPASASEEFASTSGLVSDLDIPTTVDDAYLSWIGSGLGIGVAGGFTILFDDPAITLQTFEGWKVYRKYLKDDGLDKLRGNQINTWNGQWLKYSLDEDLFREDFDFAELTNKKIFEVSSTLVEVNTVNWSELFFSLSQLYPKGELTGYVYGLGQTNKTIGFIPFYFKSGTRIIEVYKQLFGSTNTDKKKFEALFGMHIKRACELGSIGLQALRPEKLKDFMSSDKTISFKKEEDTINYFAYKTWLVAMLSKNKEEITDYTLDIAETILRYRNGSKGTERPNLINKELFASKTKRGFIDALTVMVKDLDTNDLERIKKLKDEIHLMTNEEFGYFCTLLKFDYAFLEKKS</sequence>
<dbReference type="RefSeq" id="WP_323295343.1">
    <property type="nucleotide sequence ID" value="NZ_JAYFUM010000004.1"/>
</dbReference>
<dbReference type="Proteomes" id="UP001302949">
    <property type="component" value="Unassembled WGS sequence"/>
</dbReference>
<keyword evidence="2" id="KW-1185">Reference proteome</keyword>
<comment type="caution">
    <text evidence="1">The sequence shown here is derived from an EMBL/GenBank/DDBJ whole genome shotgun (WGS) entry which is preliminary data.</text>
</comment>
<proteinExistence type="predicted"/>
<accession>A0ABU5Q5T2</accession>
<evidence type="ECO:0000313" key="2">
    <source>
        <dbReference type="Proteomes" id="UP001302949"/>
    </source>
</evidence>
<organism evidence="1 2">
    <name type="scientific">Arcicella rigui</name>
    <dbReference type="NCBI Taxonomy" id="797020"/>
    <lineage>
        <taxon>Bacteria</taxon>
        <taxon>Pseudomonadati</taxon>
        <taxon>Bacteroidota</taxon>
        <taxon>Cytophagia</taxon>
        <taxon>Cytophagales</taxon>
        <taxon>Flectobacillaceae</taxon>
        <taxon>Arcicella</taxon>
    </lineage>
</organism>
<evidence type="ECO:0000313" key="1">
    <source>
        <dbReference type="EMBL" id="MEA5138175.1"/>
    </source>
</evidence>
<reference evidence="1 2" key="1">
    <citation type="submission" date="2023-12" db="EMBL/GenBank/DDBJ databases">
        <title>Novel species of the genus Arcicella isolated from rivers.</title>
        <authorList>
            <person name="Lu H."/>
        </authorList>
    </citation>
    <scope>NUCLEOTIDE SEQUENCE [LARGE SCALE GENOMIC DNA]</scope>
    <source>
        <strain evidence="1 2">KCTC 23307</strain>
    </source>
</reference>
<dbReference type="EMBL" id="JAYFUM010000004">
    <property type="protein sequence ID" value="MEA5138175.1"/>
    <property type="molecule type" value="Genomic_DNA"/>
</dbReference>